<evidence type="ECO:0000259" key="3">
    <source>
        <dbReference type="Pfam" id="PF00534"/>
    </source>
</evidence>
<organism evidence="4 5">
    <name type="scientific">Spirosoma foliorum</name>
    <dbReference type="NCBI Taxonomy" id="2710596"/>
    <lineage>
        <taxon>Bacteria</taxon>
        <taxon>Pseudomonadati</taxon>
        <taxon>Bacteroidota</taxon>
        <taxon>Cytophagia</taxon>
        <taxon>Cytophagales</taxon>
        <taxon>Cytophagaceae</taxon>
        <taxon>Spirosoma</taxon>
    </lineage>
</organism>
<dbReference type="KEGG" id="sfol:H3H32_03175"/>
<proteinExistence type="predicted"/>
<name>A0A7G5GYN2_9BACT</name>
<keyword evidence="2 4" id="KW-0808">Transferase</keyword>
<dbReference type="CDD" id="cd03801">
    <property type="entry name" value="GT4_PimA-like"/>
    <property type="match status" value="1"/>
</dbReference>
<dbReference type="GO" id="GO:0016757">
    <property type="term" value="F:glycosyltransferase activity"/>
    <property type="evidence" value="ECO:0007669"/>
    <property type="project" value="UniProtKB-KW"/>
</dbReference>
<dbReference type="InterPro" id="IPR001296">
    <property type="entry name" value="Glyco_trans_1"/>
</dbReference>
<accession>A0A7G5GYN2</accession>
<dbReference type="SUPFAM" id="SSF53756">
    <property type="entry name" value="UDP-Glycosyltransferase/glycogen phosphorylase"/>
    <property type="match status" value="1"/>
</dbReference>
<protein>
    <submittedName>
        <fullName evidence="4">Glycosyltransferase family 4 protein</fullName>
    </submittedName>
</protein>
<evidence type="ECO:0000256" key="1">
    <source>
        <dbReference type="ARBA" id="ARBA00022676"/>
    </source>
</evidence>
<evidence type="ECO:0000256" key="2">
    <source>
        <dbReference type="ARBA" id="ARBA00022679"/>
    </source>
</evidence>
<dbReference type="AlphaFoldDB" id="A0A7G5GYN2"/>
<gene>
    <name evidence="4" type="ORF">H3H32_03175</name>
</gene>
<evidence type="ECO:0000313" key="5">
    <source>
        <dbReference type="Proteomes" id="UP000515369"/>
    </source>
</evidence>
<evidence type="ECO:0000313" key="4">
    <source>
        <dbReference type="EMBL" id="QMW03974.1"/>
    </source>
</evidence>
<dbReference type="EMBL" id="CP059732">
    <property type="protein sequence ID" value="QMW03974.1"/>
    <property type="molecule type" value="Genomic_DNA"/>
</dbReference>
<dbReference type="PANTHER" id="PTHR12526">
    <property type="entry name" value="GLYCOSYLTRANSFERASE"/>
    <property type="match status" value="1"/>
</dbReference>
<sequence length="385" mass="43897">MKNVNQISIGRFHHFHLARQMEKRGLLEFIWTGYPLFKLRDEVGIPHSRIKSYPWVHSINMANKRFGLIRSKRINRKIEWLACELIDKYVASEITSSTVLIALSSMGLHAGIKTQQLGGYYICDRGSSHIRFQNELLIEEYARWGFSFEGINPQVIKKEELEYEVADKITVPSEFAKKSFMRMGVSEAKISKIIYGANFDRFFKIADPPKNCFRVFWVGELSIRKGFMYLYEAFQMLKHPRKELLVVGAVTPEIKKLLASKSTANITFLHKVANKDLALLYSTSHVFVLPSIEEGMAMVQGEALACGCPVIATTNTGSEDLFKNGVEGYIIPIRSPNSIKECLQQLVDNHLLQSQMSEAATQRVKQINGWDRYGEEFSKLIASIN</sequence>
<keyword evidence="5" id="KW-1185">Reference proteome</keyword>
<dbReference type="Proteomes" id="UP000515369">
    <property type="component" value="Chromosome"/>
</dbReference>
<keyword evidence="1" id="KW-0328">Glycosyltransferase</keyword>
<reference evidence="4 5" key="1">
    <citation type="submission" date="2020-07" db="EMBL/GenBank/DDBJ databases">
        <title>Spirosoma foliorum sp. nov., isolated from the leaves on the Nejang mountain Korea, Republic of.</title>
        <authorList>
            <person name="Ho H."/>
            <person name="Lee Y.-J."/>
            <person name="Nurcahyanto D.-A."/>
            <person name="Kim S.-G."/>
        </authorList>
    </citation>
    <scope>NUCLEOTIDE SEQUENCE [LARGE SCALE GENOMIC DNA]</scope>
    <source>
        <strain evidence="4 5">PL0136</strain>
    </source>
</reference>
<dbReference type="PANTHER" id="PTHR12526:SF510">
    <property type="entry name" value="D-INOSITOL 3-PHOSPHATE GLYCOSYLTRANSFERASE"/>
    <property type="match status" value="1"/>
</dbReference>
<dbReference type="Gene3D" id="3.40.50.2000">
    <property type="entry name" value="Glycogen Phosphorylase B"/>
    <property type="match status" value="2"/>
</dbReference>
<feature type="domain" description="Glycosyl transferase family 1" evidence="3">
    <location>
        <begin position="201"/>
        <end position="362"/>
    </location>
</feature>
<dbReference type="Pfam" id="PF00534">
    <property type="entry name" value="Glycos_transf_1"/>
    <property type="match status" value="1"/>
</dbReference>